<name>A0A4T0J6S0_WALIC</name>
<keyword evidence="2" id="KW-0812">Transmembrane</keyword>
<reference evidence="3 4" key="1">
    <citation type="submission" date="2019-03" db="EMBL/GenBank/DDBJ databases">
        <title>Sequencing 23 genomes of Wallemia ichthyophaga.</title>
        <authorList>
            <person name="Gostincar C."/>
        </authorList>
    </citation>
    <scope>NUCLEOTIDE SEQUENCE [LARGE SCALE GENOMIC DNA]</scope>
    <source>
        <strain evidence="3 4">EXF-6200</strain>
    </source>
</reference>
<feature type="compositionally biased region" description="Basic and acidic residues" evidence="1">
    <location>
        <begin position="305"/>
        <end position="320"/>
    </location>
</feature>
<gene>
    <name evidence="3" type="ORF">E3P86_01843</name>
</gene>
<evidence type="ECO:0000256" key="1">
    <source>
        <dbReference type="SAM" id="MobiDB-lite"/>
    </source>
</evidence>
<dbReference type="Pfam" id="PF13430">
    <property type="entry name" value="DUF4112"/>
    <property type="match status" value="1"/>
</dbReference>
<feature type="transmembrane region" description="Helical" evidence="2">
    <location>
        <begin position="125"/>
        <end position="148"/>
    </location>
</feature>
<accession>A0A4T0J6S0</accession>
<dbReference type="Proteomes" id="UP000310689">
    <property type="component" value="Unassembled WGS sequence"/>
</dbReference>
<keyword evidence="2" id="KW-1133">Transmembrane helix</keyword>
<organism evidence="3 4">
    <name type="scientific">Wallemia ichthyophaga</name>
    <dbReference type="NCBI Taxonomy" id="245174"/>
    <lineage>
        <taxon>Eukaryota</taxon>
        <taxon>Fungi</taxon>
        <taxon>Dikarya</taxon>
        <taxon>Basidiomycota</taxon>
        <taxon>Wallemiomycotina</taxon>
        <taxon>Wallemiomycetes</taxon>
        <taxon>Wallemiales</taxon>
        <taxon>Wallemiaceae</taxon>
        <taxon>Wallemia</taxon>
    </lineage>
</organism>
<feature type="non-terminal residue" evidence="3">
    <location>
        <position position="549"/>
    </location>
</feature>
<evidence type="ECO:0000313" key="4">
    <source>
        <dbReference type="Proteomes" id="UP000310689"/>
    </source>
</evidence>
<feature type="transmembrane region" description="Helical" evidence="2">
    <location>
        <begin position="73"/>
        <end position="94"/>
    </location>
</feature>
<dbReference type="InterPro" id="IPR025187">
    <property type="entry name" value="DUF4112"/>
</dbReference>
<protein>
    <submittedName>
        <fullName evidence="3">Uncharacterized protein</fullName>
    </submittedName>
</protein>
<feature type="region of interest" description="Disordered" evidence="1">
    <location>
        <begin position="271"/>
        <end position="320"/>
    </location>
</feature>
<dbReference type="EMBL" id="SPOI01000074">
    <property type="protein sequence ID" value="TIB38108.1"/>
    <property type="molecule type" value="Genomic_DNA"/>
</dbReference>
<sequence length="549" mass="60746">MSAIVKKVVAEVTGKYVFDKVAALGPRNPLYEEYMDDSGNAQTKKREIPLGLSKKDQATLAKIRKRAYRLDKGFNLCGLQFGYTFIFGLIPGFGDVLDALLNYFLVLRVAEKNLDLPAGIINHAWFNNLVSVAFGLVPLAGDVVLAAWKANSRNANMFEEYLIKRAEFYIHLPEESRELAQQLDTLGDAIYKEDKGGDSGNNNNNSHPKGLFKAAKGIKAGHGLKKSEGVKLREIIKQRLADVQDNAFNFSSKFSRGCKLISINQQSRTSTRISTRTFSHTPLRRENPFNQQPSPGPGVTGVSEVEVKGENSSKKSGETSEKSLADVLSSNPAFAAVLSTILGLSVIFASGGVYLMWYKWSVLNKMEDAFAPGYDPATELAKMSDESGLSDDAIHINRPEKPIIKTIIEGGAPGKYYLLLGPKGTGKATMILDSMFETNSDRIAYCETHPDLEVFRLRVGKALNYEFLEDFYGALFQRREPRDAGPLLDIERALSKLEKVAMRIRSKHGKPIVFIFNNLHLLQNDETGVGVIHQLQQRAESWAESGIAT</sequence>
<proteinExistence type="predicted"/>
<keyword evidence="2" id="KW-0472">Membrane</keyword>
<dbReference type="AlphaFoldDB" id="A0A4T0J6S0"/>
<dbReference type="PANTHER" id="PTHR36168">
    <property type="entry name" value="CHROMOSOME 1, WHOLE GENOME SHOTGUN SEQUENCE"/>
    <property type="match status" value="1"/>
</dbReference>
<dbReference type="PANTHER" id="PTHR36168:SF1">
    <property type="entry name" value="ORC1-LIKE AAA ATPASE DOMAIN-CONTAINING PROTEIN"/>
    <property type="match status" value="1"/>
</dbReference>
<evidence type="ECO:0000313" key="3">
    <source>
        <dbReference type="EMBL" id="TIB38108.1"/>
    </source>
</evidence>
<evidence type="ECO:0000256" key="2">
    <source>
        <dbReference type="SAM" id="Phobius"/>
    </source>
</evidence>
<comment type="caution">
    <text evidence="3">The sequence shown here is derived from an EMBL/GenBank/DDBJ whole genome shotgun (WGS) entry which is preliminary data.</text>
</comment>
<feature type="transmembrane region" description="Helical" evidence="2">
    <location>
        <begin position="333"/>
        <end position="357"/>
    </location>
</feature>